<dbReference type="Gene3D" id="3.40.630.100">
    <property type="entry name" value="Poly-gamma-glutamate hydrolase, zinc-binding motif"/>
    <property type="match status" value="1"/>
</dbReference>
<accession>A0A1M5WF17</accession>
<dbReference type="OrthoDB" id="7721587at2"/>
<protein>
    <submittedName>
        <fullName evidence="1">Phage-related replication protein YjqB, UPF0714/DUF867 family</fullName>
    </submittedName>
</protein>
<name>A0A1M5WF17_9BACT</name>
<proteinExistence type="predicted"/>
<evidence type="ECO:0000313" key="1">
    <source>
        <dbReference type="EMBL" id="SHH85988.1"/>
    </source>
</evidence>
<reference evidence="1 2" key="1">
    <citation type="submission" date="2016-11" db="EMBL/GenBank/DDBJ databases">
        <authorList>
            <person name="Jaros S."/>
            <person name="Januszkiewicz K."/>
            <person name="Wedrychowicz H."/>
        </authorList>
    </citation>
    <scope>NUCLEOTIDE SEQUENCE [LARGE SCALE GENOMIC DNA]</scope>
    <source>
        <strain evidence="1 2">DSM 9705</strain>
    </source>
</reference>
<dbReference type="EMBL" id="FQXS01000012">
    <property type="protein sequence ID" value="SHH85988.1"/>
    <property type="molecule type" value="Genomic_DNA"/>
</dbReference>
<organism evidence="1 2">
    <name type="scientific">Desulfofustis glycolicus DSM 9705</name>
    <dbReference type="NCBI Taxonomy" id="1121409"/>
    <lineage>
        <taxon>Bacteria</taxon>
        <taxon>Pseudomonadati</taxon>
        <taxon>Thermodesulfobacteriota</taxon>
        <taxon>Desulfobulbia</taxon>
        <taxon>Desulfobulbales</taxon>
        <taxon>Desulfocapsaceae</taxon>
        <taxon>Desulfofustis</taxon>
    </lineage>
</organism>
<dbReference type="RefSeq" id="WP_073376058.1">
    <property type="nucleotide sequence ID" value="NZ_FQXS01000012.1"/>
</dbReference>
<dbReference type="AlphaFoldDB" id="A0A1M5WF17"/>
<dbReference type="Proteomes" id="UP000184139">
    <property type="component" value="Unassembled WGS sequence"/>
</dbReference>
<keyword evidence="2" id="KW-1185">Reference proteome</keyword>
<dbReference type="InterPro" id="IPR038128">
    <property type="entry name" value="Gamma_PGA_hydro_sf"/>
</dbReference>
<sequence>MDTYPNFSLLLQHEHDFVIEQADRGATTTIVAPHGGAVEPHTSDIARLIAGDEYNYFLFNGAKGADNGVLHITSHHWDHPAGLALVTRSLRVITVHGCRAVEAVVIVGGRDTRLRDLIVEEMDRCGQPAVIAATGRHSGRHQRNVCNRGLTGSGVQLEISRPLRDDPSCWPALAGAVRTAIGRCRKHRG</sequence>
<dbReference type="InterPro" id="IPR008585">
    <property type="entry name" value="Gamma_PGA_hydro"/>
</dbReference>
<dbReference type="Pfam" id="PF05908">
    <property type="entry name" value="Gamma_PGA_hydro"/>
    <property type="match status" value="1"/>
</dbReference>
<dbReference type="STRING" id="1121409.SAMN02745124_02266"/>
<evidence type="ECO:0000313" key="2">
    <source>
        <dbReference type="Proteomes" id="UP000184139"/>
    </source>
</evidence>
<gene>
    <name evidence="1" type="ORF">SAMN02745124_02266</name>
</gene>